<dbReference type="SUPFAM" id="SSF81901">
    <property type="entry name" value="HCP-like"/>
    <property type="match status" value="1"/>
</dbReference>
<dbReference type="Proteomes" id="UP000267268">
    <property type="component" value="Chromosome 1"/>
</dbReference>
<dbReference type="Gene3D" id="1.25.40.10">
    <property type="entry name" value="Tetratricopeptide repeat domain"/>
    <property type="match status" value="1"/>
</dbReference>
<organism evidence="3 4">
    <name type="scientific">Flammeovirga pectinis</name>
    <dbReference type="NCBI Taxonomy" id="2494373"/>
    <lineage>
        <taxon>Bacteria</taxon>
        <taxon>Pseudomonadati</taxon>
        <taxon>Bacteroidota</taxon>
        <taxon>Cytophagia</taxon>
        <taxon>Cytophagales</taxon>
        <taxon>Flammeovirgaceae</taxon>
        <taxon>Flammeovirga</taxon>
    </lineage>
</organism>
<dbReference type="KEGG" id="fll:EI427_01100"/>
<feature type="domain" description="CHAT" evidence="2">
    <location>
        <begin position="661"/>
        <end position="1001"/>
    </location>
</feature>
<accession>A0A3Q9FM07</accession>
<dbReference type="EMBL" id="CP034562">
    <property type="protein sequence ID" value="AZQ60856.1"/>
    <property type="molecule type" value="Genomic_DNA"/>
</dbReference>
<dbReference type="InterPro" id="IPR011990">
    <property type="entry name" value="TPR-like_helical_dom_sf"/>
</dbReference>
<dbReference type="AlphaFoldDB" id="A0A3Q9FM07"/>
<evidence type="ECO:0000259" key="2">
    <source>
        <dbReference type="Pfam" id="PF12770"/>
    </source>
</evidence>
<proteinExistence type="predicted"/>
<reference evidence="3 4" key="1">
    <citation type="submission" date="2018-12" db="EMBL/GenBank/DDBJ databases">
        <title>Flammeovirga pectinis sp. nov., isolated from the gut of the Korean scallop, Patinopecten yessoensis.</title>
        <authorList>
            <person name="Bae J.-W."/>
            <person name="Jeong Y.-S."/>
            <person name="Kang W."/>
        </authorList>
    </citation>
    <scope>NUCLEOTIDE SEQUENCE [LARGE SCALE GENOMIC DNA]</scope>
    <source>
        <strain evidence="3 4">L12M1</strain>
    </source>
</reference>
<evidence type="ECO:0000313" key="4">
    <source>
        <dbReference type="Proteomes" id="UP000267268"/>
    </source>
</evidence>
<dbReference type="Pfam" id="PF12770">
    <property type="entry name" value="CHAT"/>
    <property type="match status" value="1"/>
</dbReference>
<evidence type="ECO:0000256" key="1">
    <source>
        <dbReference type="SAM" id="SignalP"/>
    </source>
</evidence>
<dbReference type="RefSeq" id="WP_126610825.1">
    <property type="nucleotide sequence ID" value="NZ_CP034562.1"/>
</dbReference>
<keyword evidence="4" id="KW-1185">Reference proteome</keyword>
<name>A0A3Q9FM07_9BACT</name>
<protein>
    <submittedName>
        <fullName evidence="3">CHAT domain-containing protein</fullName>
    </submittedName>
</protein>
<dbReference type="PANTHER" id="PTHR10098">
    <property type="entry name" value="RAPSYN-RELATED"/>
    <property type="match status" value="1"/>
</dbReference>
<feature type="signal peptide" evidence="1">
    <location>
        <begin position="1"/>
        <end position="18"/>
    </location>
</feature>
<sequence>MKTKLLLLLLLITTSLYAQQKIYTSQDLRDALTAIQNEREAINDLHVALIRQNEKDCKEQLAKEVFKDFDQKSFFIKSATFQKLSYDYTKKDKNKYAAVIQAKWDYLEEVKLFLFHYEMDEKESFEELEELLEIIESYIAINTQKYPLSTDHLQKLADDFFYKTPYINRLNTLYDNANEQDKEKYFFFNRDVQRLWSISKSESLNFDKIISENLAKGPLDYSTVMLLSGKMFKTNQYYLATKIVNEAVNKIEATNDTATYFYQIFLMYLESLYLLQHNYEKVLEIQLKQQKLGFKINESMLISSYLKLKEYEKALVLCNQFLENNTIKNPFYSAISNTKIETLHALKRNNEAYITSIELIRKDKEKVYSRSYFTLSEICKEREDYSKAEKYILKAYTQSKKEIVDLPEMEEDTNITFSTFYLRFYKFYFYMKYVEILIQEKKFDNIDVAVVSEEYNYFDYLIKNIMLNPSKLDKQQIIKLSEECGDIIYLMAEKMPSPETLELAYNYTLLSKEIGLSSVIAIRKYAANSKNKEYKNLFEHWMQVRKQILFHNKNMDIDSLKDISFGLHKELAIKTRKEVFSKIEENDINWKNVDKALKDKEVAIEYVYYAPNNYAALVVTKGIETPQFVPLCKEDELKQLIEPDVRQSEKEINDIIYNQNSEKIAQLIITPLLPYLNDVKTIYYSPTGILHGLAFDALKVNIAESPQRFGKEFKLRRVSKTSQIANKTSFSKRKATIFGGMNYDDQAIDLTNGIDDERGLKIKTKKATNSTTSKNEQPQLVGGTFNYLNGTLKEVDLINEELTYSSVEVDLFTGTSATEDQFIEYCKTPTPILHIASHAYFSPYIEKDNIKEGSFKGAEMIYSDPDPMNRAGIVFSGANYFWETGESYNGKNDGILMASELSNYDLRDTKLAIISACQSGVGQSTRSEGVYGFQRAFKLAGIEHQIISLWTVDDAATQKFMTLFYKNFIELEDIDAAVNKAKDALQQEYNHPYYWAAFVHVQ</sequence>
<evidence type="ECO:0000313" key="3">
    <source>
        <dbReference type="EMBL" id="AZQ60856.1"/>
    </source>
</evidence>
<dbReference type="InterPro" id="IPR024983">
    <property type="entry name" value="CHAT_dom"/>
</dbReference>
<dbReference type="OrthoDB" id="9771112at2"/>
<dbReference type="PANTHER" id="PTHR10098:SF108">
    <property type="entry name" value="TETRATRICOPEPTIDE REPEAT PROTEIN 28"/>
    <property type="match status" value="1"/>
</dbReference>
<keyword evidence="1" id="KW-0732">Signal</keyword>
<feature type="chain" id="PRO_5018559973" evidence="1">
    <location>
        <begin position="19"/>
        <end position="1002"/>
    </location>
</feature>
<gene>
    <name evidence="3" type="ORF">EI427_01100</name>
</gene>